<name>A0ABY5ZR75_9BACT</name>
<proteinExistence type="predicted"/>
<evidence type="ECO:0000313" key="3">
    <source>
        <dbReference type="Proteomes" id="UP001060414"/>
    </source>
</evidence>
<dbReference type="Gene3D" id="2.40.10.220">
    <property type="entry name" value="predicted glycosyltransferase like domains"/>
    <property type="match status" value="1"/>
</dbReference>
<dbReference type="Proteomes" id="UP001060414">
    <property type="component" value="Chromosome"/>
</dbReference>
<dbReference type="Pfam" id="PF07238">
    <property type="entry name" value="PilZ"/>
    <property type="match status" value="1"/>
</dbReference>
<dbReference type="InterPro" id="IPR009875">
    <property type="entry name" value="PilZ_domain"/>
</dbReference>
<gene>
    <name evidence="2" type="ORF">L9S41_08090</name>
</gene>
<evidence type="ECO:0000259" key="1">
    <source>
        <dbReference type="Pfam" id="PF07238"/>
    </source>
</evidence>
<feature type="domain" description="PilZ" evidence="1">
    <location>
        <begin position="119"/>
        <end position="221"/>
    </location>
</feature>
<dbReference type="RefSeq" id="WP_260749714.1">
    <property type="nucleotide sequence ID" value="NZ_CP092109.1"/>
</dbReference>
<organism evidence="2 3">
    <name type="scientific">Geoalkalibacter halelectricus</name>
    <dbReference type="NCBI Taxonomy" id="2847045"/>
    <lineage>
        <taxon>Bacteria</taxon>
        <taxon>Pseudomonadati</taxon>
        <taxon>Thermodesulfobacteriota</taxon>
        <taxon>Desulfuromonadia</taxon>
        <taxon>Desulfuromonadales</taxon>
        <taxon>Geoalkalibacteraceae</taxon>
        <taxon>Geoalkalibacter</taxon>
    </lineage>
</organism>
<accession>A0ABY5ZR75</accession>
<dbReference type="EMBL" id="CP092109">
    <property type="protein sequence ID" value="UWZ81339.1"/>
    <property type="molecule type" value="Genomic_DNA"/>
</dbReference>
<keyword evidence="3" id="KW-1185">Reference proteome</keyword>
<protein>
    <submittedName>
        <fullName evidence="2">PilZ domain-containing protein</fullName>
    </submittedName>
</protein>
<sequence length="257" mass="29057">MKRVLIASGQQSLMSNLDLVLKHWGYRPLSSSHRDDICGLLHASEPELVIFDAPWLRQHAADLLPLVPQMERLNMRLAVLDDCREKVPLLSNGLPYKKIPSDIFSLYGLTQAVLQHHPRRRLRTGVHLPGMLRRNGRPWDMTQILTLGTGGMFIRSGFRLQRSETLQMCVPLFGLKEELEAVGRVVYEIHPTLENNYIQGYGIEFTSLSPQSQKSLSRFVAGCFLRDLEHPQPVAQPPSPSYSMVKKVDCSLAGMAF</sequence>
<reference evidence="2" key="1">
    <citation type="journal article" date="2022" name="Environ. Microbiol.">
        <title>Geoalkalibacter halelectricus SAP #1 sp. nov. possessing extracellular electron transfer and mineral#reducing capabilities from a haloalkaline environment.</title>
        <authorList>
            <person name="Yadav S."/>
            <person name="Singh R."/>
            <person name="Sundharam S.S."/>
            <person name="Chaudhary S."/>
            <person name="Krishnamurthi S."/>
            <person name="Patil S.A."/>
        </authorList>
    </citation>
    <scope>NUCLEOTIDE SEQUENCE</scope>
    <source>
        <strain evidence="2">SAP-1</strain>
    </source>
</reference>
<evidence type="ECO:0000313" key="2">
    <source>
        <dbReference type="EMBL" id="UWZ81339.1"/>
    </source>
</evidence>